<gene>
    <name evidence="2" type="ORF">I553_5487</name>
</gene>
<feature type="compositionally biased region" description="Basic and acidic residues" evidence="1">
    <location>
        <begin position="37"/>
        <end position="46"/>
    </location>
</feature>
<dbReference type="EMBL" id="JAOB01000069">
    <property type="protein sequence ID" value="EUA23839.1"/>
    <property type="molecule type" value="Genomic_DNA"/>
</dbReference>
<dbReference type="AlphaFoldDB" id="X7ZX67"/>
<comment type="caution">
    <text evidence="2">The sequence shown here is derived from an EMBL/GenBank/DDBJ whole genome shotgun (WGS) entry which is preliminary data.</text>
</comment>
<feature type="compositionally biased region" description="Basic and acidic residues" evidence="1">
    <location>
        <begin position="1"/>
        <end position="27"/>
    </location>
</feature>
<feature type="region of interest" description="Disordered" evidence="1">
    <location>
        <begin position="1"/>
        <end position="100"/>
    </location>
</feature>
<accession>X7ZX67</accession>
<evidence type="ECO:0000256" key="1">
    <source>
        <dbReference type="SAM" id="MobiDB-lite"/>
    </source>
</evidence>
<protein>
    <submittedName>
        <fullName evidence="2">Uncharacterized protein</fullName>
    </submittedName>
</protein>
<name>X7ZX67_MYCXE</name>
<sequence>MTDRFEIEVDTTKANEFWHAEVEENLRRRPNKRRKDKPPSSHDESAQRSLRPRRRPAGSIDAGSARAHDDERPRRPGGRGSTTPAPVSDPQRAAALREATQRDRERYLSWGLQPVDCRFCHVSVLVRKLGPGHTSVQWSSEAAQRCAYFATVREAGGDTARIPTCPKLADSIDHAIAEGILEPVPSTPPPGDG</sequence>
<dbReference type="PATRIC" id="fig|1299334.3.peg.7437"/>
<evidence type="ECO:0000313" key="2">
    <source>
        <dbReference type="EMBL" id="EUA23839.1"/>
    </source>
</evidence>
<proteinExistence type="predicted"/>
<organism evidence="2">
    <name type="scientific">Mycobacterium xenopi 4042</name>
    <dbReference type="NCBI Taxonomy" id="1299334"/>
    <lineage>
        <taxon>Bacteria</taxon>
        <taxon>Bacillati</taxon>
        <taxon>Actinomycetota</taxon>
        <taxon>Actinomycetes</taxon>
        <taxon>Mycobacteriales</taxon>
        <taxon>Mycobacteriaceae</taxon>
        <taxon>Mycobacterium</taxon>
    </lineage>
</organism>
<dbReference type="Gene3D" id="3.90.380.10">
    <property type="entry name" value="Naphthalene 1,2-dioxygenase Alpha Subunit, Chain A, domain 1"/>
    <property type="match status" value="1"/>
</dbReference>
<reference evidence="2" key="1">
    <citation type="submission" date="2014-01" db="EMBL/GenBank/DDBJ databases">
        <authorList>
            <person name="Brown-Elliot B."/>
            <person name="Wallace R."/>
            <person name="Lenaerts A."/>
            <person name="Ordway D."/>
            <person name="DeGroote M.A."/>
            <person name="Parker T."/>
            <person name="Sizemore C."/>
            <person name="Tallon L.J."/>
            <person name="Sadzewicz L.K."/>
            <person name="Sengamalay N."/>
            <person name="Fraser C.M."/>
            <person name="Hine E."/>
            <person name="Shefchek K.A."/>
            <person name="Das S.P."/>
            <person name="Tettelin H."/>
        </authorList>
    </citation>
    <scope>NUCLEOTIDE SEQUENCE [LARGE SCALE GENOMIC DNA]</scope>
    <source>
        <strain evidence="2">4042</strain>
    </source>
</reference>